<keyword evidence="2" id="KW-0808">Transferase</keyword>
<dbReference type="STRING" id="1205910.B005_1031"/>
<reference evidence="2 3" key="1">
    <citation type="journal article" date="2012" name="J. Bacteriol.">
        <title>Whole-Genome Sequence of Nocardiopsis alba Strain ATCC BAA-2165, Associated with Honeybees.</title>
        <authorList>
            <person name="Qiao J."/>
            <person name="Chen L."/>
            <person name="Li Y."/>
            <person name="Wang J."/>
            <person name="Zhang W."/>
            <person name="Chen S."/>
        </authorList>
    </citation>
    <scope>NUCLEOTIDE SEQUENCE [LARGE SCALE GENOMIC DNA]</scope>
    <source>
        <strain evidence="3">ATCC BAA-2165 / BE74</strain>
    </source>
</reference>
<dbReference type="KEGG" id="nal:B005_1031"/>
<dbReference type="AlphaFoldDB" id="J7L1Y2"/>
<evidence type="ECO:0000313" key="2">
    <source>
        <dbReference type="EMBL" id="AFR07628.1"/>
    </source>
</evidence>
<dbReference type="HOGENOM" id="CLU_009583_36_0_11"/>
<dbReference type="PATRIC" id="fig|1205910.3.peg.978"/>
<feature type="region of interest" description="Disordered" evidence="1">
    <location>
        <begin position="366"/>
        <end position="402"/>
    </location>
</feature>
<evidence type="ECO:0000313" key="3">
    <source>
        <dbReference type="Proteomes" id="UP000003779"/>
    </source>
</evidence>
<dbReference type="EMBL" id="CP003788">
    <property type="protein sequence ID" value="AFR07628.1"/>
    <property type="molecule type" value="Genomic_DNA"/>
</dbReference>
<sequence length="402" mass="45331">MIFMHALVATIVHHPEDARILHRQIRALVDAGHTVTYVAPFRECGVTPWDRVRSVDVPRAQGRDRLSSLRAARSALTALAPQADLLLFHDPELLLALPSKRPVTVWDVHEDTPAALLTKPWIPGPLRRPLGRVVRGFERRAERRMRLLLAEEGYRPRFRGNHPVVPNTTEVPDAPLRPPGDERVVYLGHVSEARGALEMVEMGRRLREHGVRLEIIGNADGAIRPLLREAHQENALHWYGFVPNDRALRMTAGALAGISLLHDTDNYRHSLPTKVVEYMAHGLPVVTTPNPMAEALVTRRPEGRSGTVVPFGDPEAAAEAVLELRRDERVRREYARTGHRIAQRSFHWPVQARLFVKQLEEWVAEAGGPKVSEERPEPTTPAIVPGRVPRQRRRHPRIALSE</sequence>
<organism evidence="2 3">
    <name type="scientific">Nocardiopsis alba (strain ATCC BAA-2165 / BE74)</name>
    <dbReference type="NCBI Taxonomy" id="1205910"/>
    <lineage>
        <taxon>Bacteria</taxon>
        <taxon>Bacillati</taxon>
        <taxon>Actinomycetota</taxon>
        <taxon>Actinomycetes</taxon>
        <taxon>Streptosporangiales</taxon>
        <taxon>Nocardiopsidaceae</taxon>
        <taxon>Nocardiopsis</taxon>
    </lineage>
</organism>
<dbReference type="Pfam" id="PF13692">
    <property type="entry name" value="Glyco_trans_1_4"/>
    <property type="match status" value="1"/>
</dbReference>
<accession>J7L1Y2</accession>
<proteinExistence type="predicted"/>
<dbReference type="GO" id="GO:0016740">
    <property type="term" value="F:transferase activity"/>
    <property type="evidence" value="ECO:0007669"/>
    <property type="project" value="UniProtKB-KW"/>
</dbReference>
<dbReference type="Proteomes" id="UP000003779">
    <property type="component" value="Chromosome"/>
</dbReference>
<dbReference type="Gene3D" id="3.40.50.2000">
    <property type="entry name" value="Glycogen Phosphorylase B"/>
    <property type="match status" value="2"/>
</dbReference>
<protein>
    <submittedName>
        <fullName evidence="2">Glycosyl transferases group 1 family protein</fullName>
    </submittedName>
</protein>
<evidence type="ECO:0000256" key="1">
    <source>
        <dbReference type="SAM" id="MobiDB-lite"/>
    </source>
</evidence>
<dbReference type="eggNOG" id="COG0438">
    <property type="taxonomic scope" value="Bacteria"/>
</dbReference>
<dbReference type="PANTHER" id="PTHR12526">
    <property type="entry name" value="GLYCOSYLTRANSFERASE"/>
    <property type="match status" value="1"/>
</dbReference>
<gene>
    <name evidence="2" type="ordered locus">B005_1031</name>
</gene>
<name>J7L1Y2_NOCAA</name>
<feature type="compositionally biased region" description="Basic residues" evidence="1">
    <location>
        <begin position="389"/>
        <end position="402"/>
    </location>
</feature>
<reference evidence="3" key="2">
    <citation type="submission" date="2012-08" db="EMBL/GenBank/DDBJ databases">
        <title>Whole-genome sequence of Nocardiopsis alba strain ATCC BAA-2165 associated with honeybees.</title>
        <authorList>
            <person name="Qiao J."/>
            <person name="Chen L."/>
            <person name="Li Y."/>
            <person name="Wang J."/>
            <person name="Zhang W."/>
            <person name="Chen S."/>
        </authorList>
    </citation>
    <scope>NUCLEOTIDE SEQUENCE [LARGE SCALE GENOMIC DNA]</scope>
    <source>
        <strain evidence="3">ATCC BAA-2165 / BE74</strain>
    </source>
</reference>
<dbReference type="SUPFAM" id="SSF53756">
    <property type="entry name" value="UDP-Glycosyltransferase/glycogen phosphorylase"/>
    <property type="match status" value="1"/>
</dbReference>